<dbReference type="Gene3D" id="1.20.1290.10">
    <property type="entry name" value="AhpD-like"/>
    <property type="match status" value="1"/>
</dbReference>
<comment type="caution">
    <text evidence="2">The sequence shown here is derived from an EMBL/GenBank/DDBJ whole genome shotgun (WGS) entry which is preliminary data.</text>
</comment>
<dbReference type="Proteomes" id="UP001595530">
    <property type="component" value="Unassembled WGS sequence"/>
</dbReference>
<proteinExistence type="predicted"/>
<dbReference type="SUPFAM" id="SSF69118">
    <property type="entry name" value="AhpD-like"/>
    <property type="match status" value="1"/>
</dbReference>
<dbReference type="Pfam" id="PF02627">
    <property type="entry name" value="CMD"/>
    <property type="match status" value="1"/>
</dbReference>
<dbReference type="InterPro" id="IPR003779">
    <property type="entry name" value="CMD-like"/>
</dbReference>
<protein>
    <submittedName>
        <fullName evidence="2">Carboxymuconolactone decarboxylase family protein</fullName>
    </submittedName>
</protein>
<gene>
    <name evidence="2" type="ORF">ACFOFO_10210</name>
</gene>
<evidence type="ECO:0000313" key="2">
    <source>
        <dbReference type="EMBL" id="MFC3108330.1"/>
    </source>
</evidence>
<dbReference type="PANTHER" id="PTHR34846">
    <property type="entry name" value="4-CARBOXYMUCONOLACTONE DECARBOXYLASE FAMILY PROTEIN (AFU_ORTHOLOGUE AFUA_6G11590)"/>
    <property type="match status" value="1"/>
</dbReference>
<sequence>MSSSRLSYSTLMPKGYQAMLALSAIVDASSIGKKLVDLVFLRVSQVNGCAYCIDLHARDLLANGEDWQRVNSLVGWRETSFYSARERAALAWAEAVTAIADTHAPDALFEALKEHFADVEITELTYAITLMNAWNRLGISFQLPVKRAASAGVAL</sequence>
<organism evidence="2 3">
    <name type="scientific">Undibacterium arcticum</name>
    <dbReference type="NCBI Taxonomy" id="1762892"/>
    <lineage>
        <taxon>Bacteria</taxon>
        <taxon>Pseudomonadati</taxon>
        <taxon>Pseudomonadota</taxon>
        <taxon>Betaproteobacteria</taxon>
        <taxon>Burkholderiales</taxon>
        <taxon>Oxalobacteraceae</taxon>
        <taxon>Undibacterium</taxon>
    </lineage>
</organism>
<dbReference type="EMBL" id="JBHRTP010000027">
    <property type="protein sequence ID" value="MFC3108330.1"/>
    <property type="molecule type" value="Genomic_DNA"/>
</dbReference>
<keyword evidence="3" id="KW-1185">Reference proteome</keyword>
<dbReference type="InterPro" id="IPR029032">
    <property type="entry name" value="AhpD-like"/>
</dbReference>
<feature type="domain" description="Carboxymuconolactone decarboxylase-like" evidence="1">
    <location>
        <begin position="16"/>
        <end position="95"/>
    </location>
</feature>
<reference evidence="3" key="1">
    <citation type="journal article" date="2019" name="Int. J. Syst. Evol. Microbiol.">
        <title>The Global Catalogue of Microorganisms (GCM) 10K type strain sequencing project: providing services to taxonomists for standard genome sequencing and annotation.</title>
        <authorList>
            <consortium name="The Broad Institute Genomics Platform"/>
            <consortium name="The Broad Institute Genome Sequencing Center for Infectious Disease"/>
            <person name="Wu L."/>
            <person name="Ma J."/>
        </authorList>
    </citation>
    <scope>NUCLEOTIDE SEQUENCE [LARGE SCALE GENOMIC DNA]</scope>
    <source>
        <strain evidence="3">KCTC 42986</strain>
    </source>
</reference>
<evidence type="ECO:0000259" key="1">
    <source>
        <dbReference type="Pfam" id="PF02627"/>
    </source>
</evidence>
<dbReference type="RefSeq" id="WP_390321836.1">
    <property type="nucleotide sequence ID" value="NZ_JBHRTP010000027.1"/>
</dbReference>
<dbReference type="NCBIfam" id="TIGR00778">
    <property type="entry name" value="ahpD_dom"/>
    <property type="match status" value="1"/>
</dbReference>
<name>A0ABV7F472_9BURK</name>
<dbReference type="InterPro" id="IPR004675">
    <property type="entry name" value="AhpD_core"/>
</dbReference>
<evidence type="ECO:0000313" key="3">
    <source>
        <dbReference type="Proteomes" id="UP001595530"/>
    </source>
</evidence>
<dbReference type="PANTHER" id="PTHR34846:SF10">
    <property type="entry name" value="CYTOPLASMIC PROTEIN"/>
    <property type="match status" value="1"/>
</dbReference>
<accession>A0ABV7F472</accession>